<dbReference type="InterPro" id="IPR023214">
    <property type="entry name" value="HAD_sf"/>
</dbReference>
<dbReference type="Pfam" id="PF13419">
    <property type="entry name" value="HAD_2"/>
    <property type="match status" value="1"/>
</dbReference>
<dbReference type="GO" id="GO:0043136">
    <property type="term" value="F:sn-glycerol 3-phosphatase activity"/>
    <property type="evidence" value="ECO:0007669"/>
    <property type="project" value="TreeGrafter"/>
</dbReference>
<dbReference type="Gene3D" id="3.40.50.1000">
    <property type="entry name" value="HAD superfamily/HAD-like"/>
    <property type="match status" value="1"/>
</dbReference>
<evidence type="ECO:0000259" key="8">
    <source>
        <dbReference type="Pfam" id="PF01687"/>
    </source>
</evidence>
<evidence type="ECO:0000313" key="10">
    <source>
        <dbReference type="Proteomes" id="UP000249390"/>
    </source>
</evidence>
<evidence type="ECO:0000256" key="1">
    <source>
        <dbReference type="ARBA" id="ARBA00005201"/>
    </source>
</evidence>
<dbReference type="EC" id="2.7.1.26" evidence="2"/>
<proteinExistence type="predicted"/>
<dbReference type="Pfam" id="PF01687">
    <property type="entry name" value="Flavokinase"/>
    <property type="match status" value="1"/>
</dbReference>
<gene>
    <name evidence="9" type="ORF">DM860_008845</name>
</gene>
<dbReference type="GO" id="GO:0009398">
    <property type="term" value="P:FMN biosynthetic process"/>
    <property type="evidence" value="ECO:0007669"/>
    <property type="project" value="UniProtKB-UniPathway"/>
</dbReference>
<accession>A0A328DCP2</accession>
<dbReference type="Proteomes" id="UP000249390">
    <property type="component" value="Unassembled WGS sequence"/>
</dbReference>
<organism evidence="9 10">
    <name type="scientific">Cuscuta australis</name>
    <dbReference type="NCBI Taxonomy" id="267555"/>
    <lineage>
        <taxon>Eukaryota</taxon>
        <taxon>Viridiplantae</taxon>
        <taxon>Streptophyta</taxon>
        <taxon>Embryophyta</taxon>
        <taxon>Tracheophyta</taxon>
        <taxon>Spermatophyta</taxon>
        <taxon>Magnoliopsida</taxon>
        <taxon>eudicotyledons</taxon>
        <taxon>Gunneridae</taxon>
        <taxon>Pentapetalae</taxon>
        <taxon>asterids</taxon>
        <taxon>lamiids</taxon>
        <taxon>Solanales</taxon>
        <taxon>Convolvulaceae</taxon>
        <taxon>Cuscuteae</taxon>
        <taxon>Cuscuta</taxon>
        <taxon>Cuscuta subgen. Grammica</taxon>
        <taxon>Cuscuta sect. Cleistogrammica</taxon>
    </lineage>
</organism>
<dbReference type="GO" id="GO:0009231">
    <property type="term" value="P:riboflavin biosynthetic process"/>
    <property type="evidence" value="ECO:0007669"/>
    <property type="project" value="InterPro"/>
</dbReference>
<dbReference type="InterPro" id="IPR015865">
    <property type="entry name" value="Riboflavin_kinase_bac/euk"/>
</dbReference>
<dbReference type="Gene3D" id="2.40.30.30">
    <property type="entry name" value="Riboflavin kinase-like"/>
    <property type="match status" value="1"/>
</dbReference>
<comment type="caution">
    <text evidence="9">The sequence shown here is derived from an EMBL/GenBank/DDBJ whole genome shotgun (WGS) entry which is preliminary data.</text>
</comment>
<dbReference type="PANTHER" id="PTHR18901:SF44">
    <property type="entry name" value="OS01G0757900 PROTEIN"/>
    <property type="match status" value="1"/>
</dbReference>
<dbReference type="InterPro" id="IPR041492">
    <property type="entry name" value="HAD_2"/>
</dbReference>
<dbReference type="UniPathway" id="UPA00276">
    <property type="reaction ID" value="UER00406"/>
</dbReference>
<dbReference type="AlphaFoldDB" id="A0A328DCP2"/>
<evidence type="ECO:0000256" key="4">
    <source>
        <dbReference type="ARBA" id="ARBA00022643"/>
    </source>
</evidence>
<dbReference type="GO" id="GO:0005524">
    <property type="term" value="F:ATP binding"/>
    <property type="evidence" value="ECO:0007669"/>
    <property type="project" value="UniProtKB-KW"/>
</dbReference>
<dbReference type="EMBL" id="NQVE01000183">
    <property type="protein sequence ID" value="RAL41663.1"/>
    <property type="molecule type" value="Genomic_DNA"/>
</dbReference>
<protein>
    <recommendedName>
        <fullName evidence="2">riboflavin kinase</fullName>
        <ecNumber evidence="2">2.7.1.26</ecNumber>
    </recommendedName>
</protein>
<sequence>MGDLSETCEIKETHKISAVIFDLDGTLLNTEQVTKGALEEYLAMYGKVPEREREAKRLGMTQREVVSGIIKDYDLPVSPDRYIEEILPFYQGKWKLTKPLPGATRLMGHLHKQGVPFALASNSIRINIDRKLSYHEGWKERFAVILGSDQVKSGKPEPDIFLEAAAKMNVDATDCLVIEDSVVGVKAAKAAGMKVVAVPSVQPEMDQYSIADSVLHSILELQPEVWGLPPYDDWIDNVLQVEPIFFKGFYTNGLLHEFTGDIMSVLPTQVFGNFIGWAKINSSKLLKILVKIGWENSNCSKRHIEAYLPEDDENLHDSEMEIVLLGYIRRSNNMETTNVLGILDEDKSAAKAAFYRPEFSLDACKSLFQQNDE</sequence>
<dbReference type="SFLD" id="SFLDG01129">
    <property type="entry name" value="C1.5:_HAD__Beta-PGM__Phosphata"/>
    <property type="match status" value="1"/>
</dbReference>
<dbReference type="FunFam" id="3.40.50.1000:FF:000119">
    <property type="entry name" value="Bifunctional riboflavin kinase/FMN phosphatase"/>
    <property type="match status" value="1"/>
</dbReference>
<evidence type="ECO:0000256" key="7">
    <source>
        <dbReference type="ARBA" id="ARBA00022840"/>
    </source>
</evidence>
<evidence type="ECO:0000256" key="5">
    <source>
        <dbReference type="ARBA" id="ARBA00022679"/>
    </source>
</evidence>
<keyword evidence="10" id="KW-1185">Reference proteome</keyword>
<feature type="domain" description="Riboflavin kinase" evidence="8">
    <location>
        <begin position="271"/>
        <end position="350"/>
    </location>
</feature>
<keyword evidence="4" id="KW-0288">FMN</keyword>
<dbReference type="SUPFAM" id="SSF82114">
    <property type="entry name" value="Riboflavin kinase-like"/>
    <property type="match status" value="1"/>
</dbReference>
<dbReference type="InterPro" id="IPR023465">
    <property type="entry name" value="Riboflavin_kinase_dom_sf"/>
</dbReference>
<dbReference type="InterPro" id="IPR036412">
    <property type="entry name" value="HAD-like_sf"/>
</dbReference>
<evidence type="ECO:0000313" key="9">
    <source>
        <dbReference type="EMBL" id="RAL41663.1"/>
    </source>
</evidence>
<dbReference type="InterPro" id="IPR023198">
    <property type="entry name" value="PGP-like_dom2"/>
</dbReference>
<dbReference type="PRINTS" id="PR00413">
    <property type="entry name" value="HADHALOGNASE"/>
</dbReference>
<dbReference type="InterPro" id="IPR006439">
    <property type="entry name" value="HAD-SF_hydro_IA"/>
</dbReference>
<dbReference type="SFLD" id="SFLDS00003">
    <property type="entry name" value="Haloacid_Dehalogenase"/>
    <property type="match status" value="1"/>
</dbReference>
<dbReference type="GO" id="GO:0008531">
    <property type="term" value="F:riboflavin kinase activity"/>
    <property type="evidence" value="ECO:0007669"/>
    <property type="project" value="UniProtKB-EC"/>
</dbReference>
<dbReference type="PANTHER" id="PTHR18901">
    <property type="entry name" value="2-DEOXYGLUCOSE-6-PHOSPHATE PHOSPHATASE 2"/>
    <property type="match status" value="1"/>
</dbReference>
<evidence type="ECO:0000256" key="2">
    <source>
        <dbReference type="ARBA" id="ARBA00012105"/>
    </source>
</evidence>
<dbReference type="GO" id="GO:0006114">
    <property type="term" value="P:glycerol biosynthetic process"/>
    <property type="evidence" value="ECO:0007669"/>
    <property type="project" value="TreeGrafter"/>
</dbReference>
<keyword evidence="6" id="KW-0547">Nucleotide-binding</keyword>
<name>A0A328DCP2_9ASTE</name>
<dbReference type="SFLD" id="SFLDG01135">
    <property type="entry name" value="C1.5.6:_HAD__Beta-PGM__Phospha"/>
    <property type="match status" value="1"/>
</dbReference>
<dbReference type="SUPFAM" id="SSF56784">
    <property type="entry name" value="HAD-like"/>
    <property type="match status" value="1"/>
</dbReference>
<keyword evidence="3" id="KW-0285">Flavoprotein</keyword>
<keyword evidence="7" id="KW-0067">ATP-binding</keyword>
<evidence type="ECO:0000256" key="6">
    <source>
        <dbReference type="ARBA" id="ARBA00022741"/>
    </source>
</evidence>
<reference evidence="9 10" key="1">
    <citation type="submission" date="2018-06" db="EMBL/GenBank/DDBJ databases">
        <title>The Genome of Cuscuta australis (Dodder) Provides Insight into the Evolution of Plant Parasitism.</title>
        <authorList>
            <person name="Liu H."/>
        </authorList>
    </citation>
    <scope>NUCLEOTIDE SEQUENCE [LARGE SCALE GENOMIC DNA]</scope>
    <source>
        <strain evidence="10">cv. Yunnan</strain>
        <tissue evidence="9">Vines</tissue>
    </source>
</reference>
<dbReference type="Gene3D" id="1.10.150.240">
    <property type="entry name" value="Putative phosphatase, domain 2"/>
    <property type="match status" value="1"/>
</dbReference>
<dbReference type="PROSITE" id="PS01228">
    <property type="entry name" value="COF_1"/>
    <property type="match status" value="1"/>
</dbReference>
<evidence type="ECO:0000256" key="3">
    <source>
        <dbReference type="ARBA" id="ARBA00022630"/>
    </source>
</evidence>
<keyword evidence="5" id="KW-0808">Transferase</keyword>
<comment type="pathway">
    <text evidence="1">Cofactor biosynthesis; FMN biosynthesis; FMN from riboflavin (ATP route): step 1/1.</text>
</comment>
<dbReference type="NCBIfam" id="TIGR01509">
    <property type="entry name" value="HAD-SF-IA-v3"/>
    <property type="match status" value="1"/>
</dbReference>